<evidence type="ECO:0000256" key="7">
    <source>
        <dbReference type="ARBA" id="ARBA00022679"/>
    </source>
</evidence>
<proteinExistence type="inferred from homology"/>
<dbReference type="InterPro" id="IPR027573">
    <property type="entry name" value="Methyltran_FxLD"/>
</dbReference>
<dbReference type="SUPFAM" id="SSF53335">
    <property type="entry name" value="S-adenosyl-L-methionine-dependent methyltransferases"/>
    <property type="match status" value="1"/>
</dbReference>
<organism evidence="12 13">
    <name type="scientific">Amycolatopsis marina</name>
    <dbReference type="NCBI Taxonomy" id="490629"/>
    <lineage>
        <taxon>Bacteria</taxon>
        <taxon>Bacillati</taxon>
        <taxon>Actinomycetota</taxon>
        <taxon>Actinomycetes</taxon>
        <taxon>Pseudonocardiales</taxon>
        <taxon>Pseudonocardiaceae</taxon>
        <taxon>Amycolatopsis</taxon>
    </lineage>
</organism>
<dbReference type="AlphaFoldDB" id="A0A1I1CR61"/>
<evidence type="ECO:0000256" key="1">
    <source>
        <dbReference type="ARBA" id="ARBA00004496"/>
    </source>
</evidence>
<evidence type="ECO:0000256" key="3">
    <source>
        <dbReference type="ARBA" id="ARBA00011890"/>
    </source>
</evidence>
<evidence type="ECO:0000256" key="10">
    <source>
        <dbReference type="ARBA" id="ARBA00031323"/>
    </source>
</evidence>
<dbReference type="Proteomes" id="UP000243799">
    <property type="component" value="Unassembled WGS sequence"/>
</dbReference>
<evidence type="ECO:0000256" key="11">
    <source>
        <dbReference type="ARBA" id="ARBA00031350"/>
    </source>
</evidence>
<dbReference type="CDD" id="cd02440">
    <property type="entry name" value="AdoMet_MTases"/>
    <property type="match status" value="1"/>
</dbReference>
<evidence type="ECO:0000313" key="13">
    <source>
        <dbReference type="Proteomes" id="UP000243799"/>
    </source>
</evidence>
<evidence type="ECO:0000256" key="8">
    <source>
        <dbReference type="ARBA" id="ARBA00022691"/>
    </source>
</evidence>
<keyword evidence="8" id="KW-0949">S-adenosyl-L-methionine</keyword>
<comment type="subcellular location">
    <subcellularLocation>
        <location evidence="1">Cytoplasm</location>
    </subcellularLocation>
</comment>
<evidence type="ECO:0000313" key="12">
    <source>
        <dbReference type="EMBL" id="SFB64582.1"/>
    </source>
</evidence>
<dbReference type="PANTHER" id="PTHR11579:SF0">
    <property type="entry name" value="PROTEIN-L-ISOASPARTATE(D-ASPARTATE) O-METHYLTRANSFERASE"/>
    <property type="match status" value="1"/>
</dbReference>
<dbReference type="InterPro" id="IPR000682">
    <property type="entry name" value="PCMT"/>
</dbReference>
<dbReference type="RefSeq" id="WP_043828846.1">
    <property type="nucleotide sequence ID" value="NZ_FOKG01000045.1"/>
</dbReference>
<dbReference type="GO" id="GO:0032259">
    <property type="term" value="P:methylation"/>
    <property type="evidence" value="ECO:0007669"/>
    <property type="project" value="UniProtKB-KW"/>
</dbReference>
<dbReference type="GO" id="GO:0005737">
    <property type="term" value="C:cytoplasm"/>
    <property type="evidence" value="ECO:0007669"/>
    <property type="project" value="UniProtKB-SubCell"/>
</dbReference>
<name>A0A1I1CR61_9PSEU</name>
<keyword evidence="6 12" id="KW-0489">Methyltransferase</keyword>
<dbReference type="OrthoDB" id="4035289at2"/>
<evidence type="ECO:0000256" key="5">
    <source>
        <dbReference type="ARBA" id="ARBA00022490"/>
    </source>
</evidence>
<gene>
    <name evidence="12" type="ORF">SAMN05216266_1456</name>
</gene>
<comment type="similarity">
    <text evidence="2">Belongs to the methyltransferase superfamily. L-isoaspartyl/D-aspartyl protein methyltransferase family.</text>
</comment>
<keyword evidence="7 12" id="KW-0808">Transferase</keyword>
<dbReference type="InterPro" id="IPR029063">
    <property type="entry name" value="SAM-dependent_MTases_sf"/>
</dbReference>
<dbReference type="EC" id="2.1.1.77" evidence="3"/>
<accession>A0A1I1CR61</accession>
<evidence type="ECO:0000256" key="4">
    <source>
        <dbReference type="ARBA" id="ARBA00013346"/>
    </source>
</evidence>
<dbReference type="STRING" id="490629.SAMN05216266_1456"/>
<dbReference type="EMBL" id="FOKG01000045">
    <property type="protein sequence ID" value="SFB64582.1"/>
    <property type="molecule type" value="Genomic_DNA"/>
</dbReference>
<dbReference type="NCBIfam" id="TIGR04364">
    <property type="entry name" value="methyltran_FxLD"/>
    <property type="match status" value="1"/>
</dbReference>
<dbReference type="GO" id="GO:0004719">
    <property type="term" value="F:protein-L-isoaspartate (D-aspartate) O-methyltransferase activity"/>
    <property type="evidence" value="ECO:0007669"/>
    <property type="project" value="UniProtKB-EC"/>
</dbReference>
<evidence type="ECO:0000256" key="6">
    <source>
        <dbReference type="ARBA" id="ARBA00022603"/>
    </source>
</evidence>
<dbReference type="Pfam" id="PF01135">
    <property type="entry name" value="PCMT"/>
    <property type="match status" value="1"/>
</dbReference>
<sequence>MVKPVEGNNEADSSERVAHLRTKMVDDLIAEGTIVSAQVEAAMRKVPRERFAPGVDLEEVYQLYNGVVTKRDESGNSVSSVSAPQVQAHMLQQAEITEGMRVLEIGSGGYNAALIAELVGPAGRVTTVDIDQDITDRASRFLGETGYSQVNVVFSDAEAGVTEQAPYDRILVTVNTWDVPPAWVEQLAPTGLLVVPLQVRGLSRTIAFEKADECLVSRSARLFGFVSMRGAGAHQSKLLVMRGGEVTLRLDDDFPVDPTELEGVLDTPRVEVWSGASIGRFEPWAGTQMWLATALSGFCRVILDKKLDSGLISPPGSHSAAMAVVDGGNLAYVTTRSSTVNESAVEFGVHAFGPDAERLAEDVAEQLRIWERDHRNGPGPQFRVYPAGTADDLMPAGRVVDKKHSRITISWPHAANAAAGRSALQENTK</sequence>
<evidence type="ECO:0000256" key="2">
    <source>
        <dbReference type="ARBA" id="ARBA00005369"/>
    </source>
</evidence>
<evidence type="ECO:0000256" key="9">
    <source>
        <dbReference type="ARBA" id="ARBA00030757"/>
    </source>
</evidence>
<dbReference type="PANTHER" id="PTHR11579">
    <property type="entry name" value="PROTEIN-L-ISOASPARTATE O-METHYLTRANSFERASE"/>
    <property type="match status" value="1"/>
</dbReference>
<keyword evidence="5" id="KW-0963">Cytoplasm</keyword>
<protein>
    <recommendedName>
        <fullName evidence="4">Protein-L-isoaspartate O-methyltransferase</fullName>
        <ecNumber evidence="3">2.1.1.77</ecNumber>
    </recommendedName>
    <alternativeName>
        <fullName evidence="11">L-isoaspartyl protein carboxyl methyltransferase</fullName>
    </alternativeName>
    <alternativeName>
        <fullName evidence="9">Protein L-isoaspartyl methyltransferase</fullName>
    </alternativeName>
    <alternativeName>
        <fullName evidence="10">Protein-beta-aspartate methyltransferase</fullName>
    </alternativeName>
</protein>
<reference evidence="13" key="1">
    <citation type="submission" date="2016-10" db="EMBL/GenBank/DDBJ databases">
        <authorList>
            <person name="Varghese N."/>
            <person name="Submissions S."/>
        </authorList>
    </citation>
    <scope>NUCLEOTIDE SEQUENCE [LARGE SCALE GENOMIC DNA]</scope>
    <source>
        <strain evidence="13">CGMCC 4.3568</strain>
    </source>
</reference>
<keyword evidence="13" id="KW-1185">Reference proteome</keyword>
<dbReference type="Gene3D" id="3.40.50.150">
    <property type="entry name" value="Vaccinia Virus protein VP39"/>
    <property type="match status" value="1"/>
</dbReference>